<dbReference type="InterPro" id="IPR001647">
    <property type="entry name" value="HTH_TetR"/>
</dbReference>
<evidence type="ECO:0000256" key="1">
    <source>
        <dbReference type="ARBA" id="ARBA00023015"/>
    </source>
</evidence>
<dbReference type="Gene3D" id="1.10.357.10">
    <property type="entry name" value="Tetracycline Repressor, domain 2"/>
    <property type="match status" value="1"/>
</dbReference>
<keyword evidence="2 4" id="KW-0238">DNA-binding</keyword>
<dbReference type="SUPFAM" id="SSF46689">
    <property type="entry name" value="Homeodomain-like"/>
    <property type="match status" value="1"/>
</dbReference>
<dbReference type="InterPro" id="IPR041347">
    <property type="entry name" value="MftR_C"/>
</dbReference>
<dbReference type="KEGG" id="ska:CP970_36665"/>
<dbReference type="GO" id="GO:0000976">
    <property type="term" value="F:transcription cis-regulatory region binding"/>
    <property type="evidence" value="ECO:0007669"/>
    <property type="project" value="TreeGrafter"/>
</dbReference>
<evidence type="ECO:0000259" key="5">
    <source>
        <dbReference type="PROSITE" id="PS50977"/>
    </source>
</evidence>
<dbReference type="Pfam" id="PF17754">
    <property type="entry name" value="TetR_C_14"/>
    <property type="match status" value="1"/>
</dbReference>
<name>A0A5J6GMX4_STRKN</name>
<evidence type="ECO:0000256" key="3">
    <source>
        <dbReference type="ARBA" id="ARBA00023163"/>
    </source>
</evidence>
<dbReference type="InterPro" id="IPR050109">
    <property type="entry name" value="HTH-type_TetR-like_transc_reg"/>
</dbReference>
<dbReference type="InterPro" id="IPR009057">
    <property type="entry name" value="Homeodomain-like_sf"/>
</dbReference>
<dbReference type="OrthoDB" id="8688418at2"/>
<dbReference type="EMBL" id="CP023699">
    <property type="protein sequence ID" value="QEU95734.1"/>
    <property type="molecule type" value="Genomic_DNA"/>
</dbReference>
<reference evidence="6 7" key="1">
    <citation type="submission" date="2017-09" db="EMBL/GenBank/DDBJ databases">
        <authorList>
            <person name="Lee N."/>
            <person name="Cho B.-K."/>
        </authorList>
    </citation>
    <scope>NUCLEOTIDE SEQUENCE [LARGE SCALE GENOMIC DNA]</scope>
    <source>
        <strain evidence="6 7">ATCC 12853</strain>
    </source>
</reference>
<evidence type="ECO:0000313" key="6">
    <source>
        <dbReference type="EMBL" id="QEU95734.1"/>
    </source>
</evidence>
<dbReference type="PANTHER" id="PTHR30055:SF238">
    <property type="entry name" value="MYCOFACTOCIN BIOSYNTHESIS TRANSCRIPTIONAL REGULATOR MFTR-RELATED"/>
    <property type="match status" value="1"/>
</dbReference>
<dbReference type="PANTHER" id="PTHR30055">
    <property type="entry name" value="HTH-TYPE TRANSCRIPTIONAL REGULATOR RUTR"/>
    <property type="match status" value="1"/>
</dbReference>
<accession>A0A5J6GMX4</accession>
<sequence length="215" mass="24060">MKLEPDDGAPGLRARKKQLTRDALIQSAIELFDTQGYEKTTVDEIVSTVNVSARTFFRYFAGKEDVALALVTEIDERVLVALSERPAQEPPLEALRGAVRETWTQVREQTERVSGVNTLARILHLVETAPGLSAAHTRRAMVFEERLAREIARREAVEFPTDPRPKLVVAVFSSVTRVASQCWGLEEEADLDTIARTIEEHFDLLLPTLQGPWPG</sequence>
<evidence type="ECO:0000313" key="7">
    <source>
        <dbReference type="Proteomes" id="UP000325529"/>
    </source>
</evidence>
<gene>
    <name evidence="6" type="ORF">CP970_36665</name>
</gene>
<evidence type="ECO:0000256" key="2">
    <source>
        <dbReference type="ARBA" id="ARBA00023125"/>
    </source>
</evidence>
<feature type="DNA-binding region" description="H-T-H motif" evidence="4">
    <location>
        <begin position="41"/>
        <end position="60"/>
    </location>
</feature>
<dbReference type="InterPro" id="IPR023772">
    <property type="entry name" value="DNA-bd_HTH_TetR-type_CS"/>
</dbReference>
<evidence type="ECO:0000256" key="4">
    <source>
        <dbReference type="PROSITE-ProRule" id="PRU00335"/>
    </source>
</evidence>
<keyword evidence="1" id="KW-0805">Transcription regulation</keyword>
<dbReference type="PROSITE" id="PS50977">
    <property type="entry name" value="HTH_TETR_2"/>
    <property type="match status" value="1"/>
</dbReference>
<keyword evidence="7" id="KW-1185">Reference proteome</keyword>
<dbReference type="Proteomes" id="UP000325529">
    <property type="component" value="Chromosome"/>
</dbReference>
<feature type="domain" description="HTH tetR-type" evidence="5">
    <location>
        <begin position="18"/>
        <end position="78"/>
    </location>
</feature>
<dbReference type="Pfam" id="PF00440">
    <property type="entry name" value="TetR_N"/>
    <property type="match status" value="1"/>
</dbReference>
<protein>
    <submittedName>
        <fullName evidence="6">TetR family transcriptional regulator</fullName>
    </submittedName>
</protein>
<dbReference type="PRINTS" id="PR00455">
    <property type="entry name" value="HTHTETR"/>
</dbReference>
<organism evidence="6 7">
    <name type="scientific">Streptomyces kanamyceticus</name>
    <dbReference type="NCBI Taxonomy" id="1967"/>
    <lineage>
        <taxon>Bacteria</taxon>
        <taxon>Bacillati</taxon>
        <taxon>Actinomycetota</taxon>
        <taxon>Actinomycetes</taxon>
        <taxon>Kitasatosporales</taxon>
        <taxon>Streptomycetaceae</taxon>
        <taxon>Streptomyces</taxon>
    </lineage>
</organism>
<dbReference type="GO" id="GO:0003700">
    <property type="term" value="F:DNA-binding transcription factor activity"/>
    <property type="evidence" value="ECO:0007669"/>
    <property type="project" value="TreeGrafter"/>
</dbReference>
<dbReference type="RefSeq" id="WP_055548995.1">
    <property type="nucleotide sequence ID" value="NZ_CP023699.1"/>
</dbReference>
<keyword evidence="3" id="KW-0804">Transcription</keyword>
<dbReference type="PROSITE" id="PS01081">
    <property type="entry name" value="HTH_TETR_1"/>
    <property type="match status" value="1"/>
</dbReference>
<dbReference type="AlphaFoldDB" id="A0A5J6GMX4"/>
<proteinExistence type="predicted"/>